<dbReference type="Proteomes" id="UP001364472">
    <property type="component" value="Unassembled WGS sequence"/>
</dbReference>
<dbReference type="PANTHER" id="PTHR46190:SF1">
    <property type="entry name" value="SI:CH211-201H21.5"/>
    <property type="match status" value="1"/>
</dbReference>
<dbReference type="PANTHER" id="PTHR46190">
    <property type="entry name" value="SI:CH211-201H21.5-RELATED"/>
    <property type="match status" value="1"/>
</dbReference>
<dbReference type="AlphaFoldDB" id="A0AAW9R7X4"/>
<organism evidence="2 3">
    <name type="scientific">Denitratimonas tolerans</name>
    <dbReference type="NCBI Taxonomy" id="1338420"/>
    <lineage>
        <taxon>Bacteria</taxon>
        <taxon>Pseudomonadati</taxon>
        <taxon>Pseudomonadota</taxon>
        <taxon>Gammaproteobacteria</taxon>
        <taxon>Lysobacterales</taxon>
        <taxon>Lysobacteraceae</taxon>
        <taxon>Denitratimonas</taxon>
    </lineage>
</organism>
<evidence type="ECO:0000313" key="2">
    <source>
        <dbReference type="EMBL" id="MEJ1249609.1"/>
    </source>
</evidence>
<protein>
    <submittedName>
        <fullName evidence="2">Nucleoside hydrolase</fullName>
    </submittedName>
</protein>
<dbReference type="InterPro" id="IPR001910">
    <property type="entry name" value="Inosine/uridine_hydrolase_dom"/>
</dbReference>
<keyword evidence="3" id="KW-1185">Reference proteome</keyword>
<keyword evidence="2" id="KW-0378">Hydrolase</keyword>
<comment type="caution">
    <text evidence="2">The sequence shown here is derived from an EMBL/GenBank/DDBJ whole genome shotgun (WGS) entry which is preliminary data.</text>
</comment>
<dbReference type="EMBL" id="JBBDHC010000009">
    <property type="protein sequence ID" value="MEJ1249609.1"/>
    <property type="molecule type" value="Genomic_DNA"/>
</dbReference>
<evidence type="ECO:0000259" key="1">
    <source>
        <dbReference type="Pfam" id="PF01156"/>
    </source>
</evidence>
<dbReference type="Gene3D" id="3.90.245.10">
    <property type="entry name" value="Ribonucleoside hydrolase-like"/>
    <property type="match status" value="1"/>
</dbReference>
<dbReference type="InterPro" id="IPR052775">
    <property type="entry name" value="IUN_hydrolase"/>
</dbReference>
<accession>A0AAW9R7X4</accession>
<dbReference type="RefSeq" id="WP_337335325.1">
    <property type="nucleotide sequence ID" value="NZ_JBBDHC010000009.1"/>
</dbReference>
<dbReference type="CDD" id="cd02649">
    <property type="entry name" value="nuc_hydro_CeIAG"/>
    <property type="match status" value="1"/>
</dbReference>
<reference evidence="2 3" key="1">
    <citation type="journal article" date="2016" name="Antonie Van Leeuwenhoek">
        <title>Denitratimonas tolerans gen. nov., sp. nov., a denitrifying bacterium isolated from a bioreactor for tannery wastewater treatment.</title>
        <authorList>
            <person name="Han S.I."/>
            <person name="Kim J.O."/>
            <person name="Lee Y.R."/>
            <person name="Ekpeghere K.I."/>
            <person name="Koh S.C."/>
            <person name="Whang K.S."/>
        </authorList>
    </citation>
    <scope>NUCLEOTIDE SEQUENCE [LARGE SCALE GENOMIC DNA]</scope>
    <source>
        <strain evidence="2 3">KACC 17565</strain>
    </source>
</reference>
<dbReference type="InterPro" id="IPR036452">
    <property type="entry name" value="Ribo_hydro-like"/>
</dbReference>
<proteinExistence type="predicted"/>
<feature type="domain" description="Inosine/uridine-preferring nucleoside hydrolase" evidence="1">
    <location>
        <begin position="5"/>
        <end position="299"/>
    </location>
</feature>
<evidence type="ECO:0000313" key="3">
    <source>
        <dbReference type="Proteomes" id="UP001364472"/>
    </source>
</evidence>
<dbReference type="Pfam" id="PF01156">
    <property type="entry name" value="IU_nuc_hydro"/>
    <property type="match status" value="1"/>
</dbReference>
<sequence>MTQRLLIDTDPGVDDALAILMAHAHPRCRIEALTITAGNVGLGHTLANALKLCEIAGIDAPVFPGAPVPLVAIPEDAAYVHGRDGFGDTDLPPAARRPEAEHAALAMLRLSHAHPGELTFVMLGPLTNLALALSLDPDLPERVPRLVVMGGAVTGRGNTRLPVEFNTGFDPEAARIVFERWPRFELVDWEATLRHGLAHEQCDLWFAADHELARFYDAISRQTRAWSAGLRGPEWHSADALAMAQVLEPECALETVDRALTVELAGEHARGMTVVDWLSRTGRPANARILMSYDRDRFEHLVRAAVGTA</sequence>
<dbReference type="SUPFAM" id="SSF53590">
    <property type="entry name" value="Nucleoside hydrolase"/>
    <property type="match status" value="1"/>
</dbReference>
<gene>
    <name evidence="2" type="ORF">WB794_07980</name>
</gene>
<name>A0AAW9R7X4_9GAMM</name>
<dbReference type="GO" id="GO:0016799">
    <property type="term" value="F:hydrolase activity, hydrolyzing N-glycosyl compounds"/>
    <property type="evidence" value="ECO:0007669"/>
    <property type="project" value="InterPro"/>
</dbReference>